<feature type="compositionally biased region" description="Gly residues" evidence="5">
    <location>
        <begin position="88"/>
        <end position="99"/>
    </location>
</feature>
<accession>A0A6N9V1C6</accession>
<evidence type="ECO:0000313" key="7">
    <source>
        <dbReference type="EMBL" id="NEB66684.1"/>
    </source>
</evidence>
<dbReference type="InterPro" id="IPR000524">
    <property type="entry name" value="Tscrpt_reg_HTH_GntR"/>
</dbReference>
<sequence>MTLPLEDDSRPPYVQVADYLRRQIQSGELGPGDKVPSSRELQEKFGLASATVQNAFRLLKSEGLIYSVQGRGSFIRRPTPESDAAAEGAGGTSLAGGAAGSTADARYVRLSQEVADLRRDVASMRETLVEALELIQRLKDQTLGEDA</sequence>
<dbReference type="InterPro" id="IPR050679">
    <property type="entry name" value="Bact_HTH_transcr_reg"/>
</dbReference>
<dbReference type="SUPFAM" id="SSF46785">
    <property type="entry name" value="Winged helix' DNA-binding domain"/>
    <property type="match status" value="1"/>
</dbReference>
<comment type="caution">
    <text evidence="7">The sequence shown here is derived from an EMBL/GenBank/DDBJ whole genome shotgun (WGS) entry which is preliminary data.</text>
</comment>
<feature type="coiled-coil region" evidence="4">
    <location>
        <begin position="107"/>
        <end position="141"/>
    </location>
</feature>
<evidence type="ECO:0000256" key="5">
    <source>
        <dbReference type="SAM" id="MobiDB-lite"/>
    </source>
</evidence>
<keyword evidence="3" id="KW-0804">Transcription</keyword>
<evidence type="ECO:0000313" key="8">
    <source>
        <dbReference type="Proteomes" id="UP000471648"/>
    </source>
</evidence>
<proteinExistence type="predicted"/>
<keyword evidence="2" id="KW-0238">DNA-binding</keyword>
<dbReference type="PRINTS" id="PR00035">
    <property type="entry name" value="HTHGNTR"/>
</dbReference>
<gene>
    <name evidence="7" type="ORF">G3I39_06375</name>
</gene>
<dbReference type="InterPro" id="IPR036388">
    <property type="entry name" value="WH-like_DNA-bd_sf"/>
</dbReference>
<evidence type="ECO:0000256" key="1">
    <source>
        <dbReference type="ARBA" id="ARBA00023015"/>
    </source>
</evidence>
<dbReference type="SMART" id="SM00345">
    <property type="entry name" value="HTH_GNTR"/>
    <property type="match status" value="1"/>
</dbReference>
<protein>
    <submittedName>
        <fullName evidence="7">GntR family transcriptional regulator</fullName>
    </submittedName>
</protein>
<evidence type="ECO:0000259" key="6">
    <source>
        <dbReference type="PROSITE" id="PS50949"/>
    </source>
</evidence>
<dbReference type="PROSITE" id="PS50949">
    <property type="entry name" value="HTH_GNTR"/>
    <property type="match status" value="1"/>
</dbReference>
<keyword evidence="4" id="KW-0175">Coiled coil</keyword>
<reference evidence="7 8" key="1">
    <citation type="submission" date="2020-01" db="EMBL/GenBank/DDBJ databases">
        <title>Insect and environment-associated Actinomycetes.</title>
        <authorList>
            <person name="Currrie C."/>
            <person name="Chevrette M."/>
            <person name="Carlson C."/>
            <person name="Stubbendieck R."/>
            <person name="Wendt-Pienkowski E."/>
        </authorList>
    </citation>
    <scope>NUCLEOTIDE SEQUENCE [LARGE SCALE GENOMIC DNA]</scope>
    <source>
        <strain evidence="7 8">SID14438</strain>
    </source>
</reference>
<dbReference type="GO" id="GO:0003700">
    <property type="term" value="F:DNA-binding transcription factor activity"/>
    <property type="evidence" value="ECO:0007669"/>
    <property type="project" value="InterPro"/>
</dbReference>
<feature type="domain" description="HTH gntR-type" evidence="6">
    <location>
        <begin position="10"/>
        <end position="78"/>
    </location>
</feature>
<evidence type="ECO:0000256" key="3">
    <source>
        <dbReference type="ARBA" id="ARBA00023163"/>
    </source>
</evidence>
<dbReference type="Proteomes" id="UP000471648">
    <property type="component" value="Unassembled WGS sequence"/>
</dbReference>
<dbReference type="RefSeq" id="WP_164356623.1">
    <property type="nucleotide sequence ID" value="NZ_JAAGME010000252.1"/>
</dbReference>
<dbReference type="InterPro" id="IPR036390">
    <property type="entry name" value="WH_DNA-bd_sf"/>
</dbReference>
<organism evidence="7 8">
    <name type="scientific">Streptomyces microflavus</name>
    <name type="common">Streptomyces lipmanii</name>
    <dbReference type="NCBI Taxonomy" id="1919"/>
    <lineage>
        <taxon>Bacteria</taxon>
        <taxon>Bacillati</taxon>
        <taxon>Actinomycetota</taxon>
        <taxon>Actinomycetes</taxon>
        <taxon>Kitasatosporales</taxon>
        <taxon>Streptomycetaceae</taxon>
        <taxon>Streptomyces</taxon>
    </lineage>
</organism>
<dbReference type="Gene3D" id="1.10.10.10">
    <property type="entry name" value="Winged helix-like DNA-binding domain superfamily/Winged helix DNA-binding domain"/>
    <property type="match status" value="1"/>
</dbReference>
<feature type="region of interest" description="Disordered" evidence="5">
    <location>
        <begin position="76"/>
        <end position="101"/>
    </location>
</feature>
<dbReference type="PANTHER" id="PTHR44846:SF17">
    <property type="entry name" value="GNTR-FAMILY TRANSCRIPTIONAL REGULATOR"/>
    <property type="match status" value="1"/>
</dbReference>
<dbReference type="AlphaFoldDB" id="A0A6N9V1C6"/>
<dbReference type="GO" id="GO:0003677">
    <property type="term" value="F:DNA binding"/>
    <property type="evidence" value="ECO:0007669"/>
    <property type="project" value="UniProtKB-KW"/>
</dbReference>
<dbReference type="EMBL" id="JAAGME010000252">
    <property type="protein sequence ID" value="NEB66684.1"/>
    <property type="molecule type" value="Genomic_DNA"/>
</dbReference>
<evidence type="ECO:0000256" key="2">
    <source>
        <dbReference type="ARBA" id="ARBA00023125"/>
    </source>
</evidence>
<dbReference type="PANTHER" id="PTHR44846">
    <property type="entry name" value="MANNOSYL-D-GLYCERATE TRANSPORT/METABOLISM SYSTEM REPRESSOR MNGR-RELATED"/>
    <property type="match status" value="1"/>
</dbReference>
<evidence type="ECO:0000256" key="4">
    <source>
        <dbReference type="SAM" id="Coils"/>
    </source>
</evidence>
<dbReference type="Pfam" id="PF00392">
    <property type="entry name" value="GntR"/>
    <property type="match status" value="1"/>
</dbReference>
<keyword evidence="1" id="KW-0805">Transcription regulation</keyword>
<dbReference type="GO" id="GO:0045892">
    <property type="term" value="P:negative regulation of DNA-templated transcription"/>
    <property type="evidence" value="ECO:0007669"/>
    <property type="project" value="TreeGrafter"/>
</dbReference>
<dbReference type="CDD" id="cd07377">
    <property type="entry name" value="WHTH_GntR"/>
    <property type="match status" value="1"/>
</dbReference>
<name>A0A6N9V1C6_STRMI</name>